<proteinExistence type="predicted"/>
<accession>A0A6N9TLA6</accession>
<dbReference type="SUPFAM" id="SSF53335">
    <property type="entry name" value="S-adenosyl-L-methionine-dependent methyltransferases"/>
    <property type="match status" value="1"/>
</dbReference>
<dbReference type="Proteomes" id="UP000469346">
    <property type="component" value="Unassembled WGS sequence"/>
</dbReference>
<evidence type="ECO:0000313" key="4">
    <source>
        <dbReference type="Proteomes" id="UP000469346"/>
    </source>
</evidence>
<keyword evidence="4" id="KW-1185">Reference proteome</keyword>
<dbReference type="EMBL" id="JAAGRR010000032">
    <property type="protein sequence ID" value="NDY42061.1"/>
    <property type="molecule type" value="Genomic_DNA"/>
</dbReference>
<keyword evidence="1 3" id="KW-0489">Methyltransferase</keyword>
<dbReference type="GO" id="GO:0008276">
    <property type="term" value="F:protein methyltransferase activity"/>
    <property type="evidence" value="ECO:0007669"/>
    <property type="project" value="TreeGrafter"/>
</dbReference>
<evidence type="ECO:0000313" key="3">
    <source>
        <dbReference type="EMBL" id="NDY42061.1"/>
    </source>
</evidence>
<reference evidence="3 4" key="1">
    <citation type="submission" date="2020-02" db="EMBL/GenBank/DDBJ databases">
        <title>Comparative genomics of sulfur disproportionating microorganisms.</title>
        <authorList>
            <person name="Ward L.M."/>
            <person name="Bertran E."/>
            <person name="Johnston D.T."/>
        </authorList>
    </citation>
    <scope>NUCLEOTIDE SEQUENCE [LARGE SCALE GENOMIC DNA]</scope>
    <source>
        <strain evidence="3 4">DSM 100025</strain>
    </source>
</reference>
<keyword evidence="2 3" id="KW-0808">Transferase</keyword>
<dbReference type="CDD" id="cd02440">
    <property type="entry name" value="AdoMet_MTases"/>
    <property type="match status" value="1"/>
</dbReference>
<comment type="caution">
    <text evidence="3">The sequence shown here is derived from an EMBL/GenBank/DDBJ whole genome shotgun (WGS) entry which is preliminary data.</text>
</comment>
<dbReference type="PANTHER" id="PTHR43648:SF1">
    <property type="entry name" value="ELECTRON TRANSFER FLAVOPROTEIN BETA SUBUNIT LYSINE METHYLTRANSFERASE"/>
    <property type="match status" value="1"/>
</dbReference>
<dbReference type="InterPro" id="IPR029063">
    <property type="entry name" value="SAM-dependent_MTases_sf"/>
</dbReference>
<protein>
    <submittedName>
        <fullName evidence="3">Methyltransferase domain-containing protein</fullName>
    </submittedName>
</protein>
<dbReference type="AlphaFoldDB" id="A0A6N9TLA6"/>
<dbReference type="GO" id="GO:0032259">
    <property type="term" value="P:methylation"/>
    <property type="evidence" value="ECO:0007669"/>
    <property type="project" value="UniProtKB-KW"/>
</dbReference>
<dbReference type="RefSeq" id="WP_163298208.1">
    <property type="nucleotide sequence ID" value="NZ_JAAGRR010000032.1"/>
</dbReference>
<dbReference type="Pfam" id="PF06325">
    <property type="entry name" value="PrmA"/>
    <property type="match status" value="1"/>
</dbReference>
<sequence>MSFEFCGAPAPRGLRVDLRLPDGVDPRVVVAALPPGWRPLEPDAPPRARRIALFTEVEASGWDAALAALARRVDAAVLAAGAAPGGLDWRVRPLEGEAETAEEDGGCLRLGRFRVWPVMDHRPPPPGAIRLRTGWAFGSGRHPSTRAAAAALEWLADRGRVEGREVLDVGAGTGILAVLAVRMGAAAVTAVDTDPEAVALAAENLRLNGASARAEVRDVSLERLPAAAFDLATANLVPSVLVRLAPHIRRCLRPGGRLVAAGFTAPGARAVESALRRAGFSWEHTVAVAGWEGRVYAGAKGADTGLRGPGEEGA</sequence>
<gene>
    <name evidence="3" type="ORF">G3N55_04255</name>
</gene>
<dbReference type="InterPro" id="IPR050078">
    <property type="entry name" value="Ribosomal_L11_MeTrfase_PrmA"/>
</dbReference>
<dbReference type="Gene3D" id="3.40.50.150">
    <property type="entry name" value="Vaccinia Virus protein VP39"/>
    <property type="match status" value="1"/>
</dbReference>
<dbReference type="PANTHER" id="PTHR43648">
    <property type="entry name" value="ELECTRON TRANSFER FLAVOPROTEIN BETA SUBUNIT LYSINE METHYLTRANSFERASE"/>
    <property type="match status" value="1"/>
</dbReference>
<organism evidence="3 4">
    <name type="scientific">Dissulfurirhabdus thermomarina</name>
    <dbReference type="NCBI Taxonomy" id="1765737"/>
    <lineage>
        <taxon>Bacteria</taxon>
        <taxon>Deltaproteobacteria</taxon>
        <taxon>Dissulfurirhabdaceae</taxon>
        <taxon>Dissulfurirhabdus</taxon>
    </lineage>
</organism>
<evidence type="ECO:0000256" key="2">
    <source>
        <dbReference type="ARBA" id="ARBA00022679"/>
    </source>
</evidence>
<evidence type="ECO:0000256" key="1">
    <source>
        <dbReference type="ARBA" id="ARBA00022603"/>
    </source>
</evidence>
<name>A0A6N9TLA6_DISTH</name>